<keyword evidence="2" id="KW-0647">Proteasome</keyword>
<dbReference type="InterPro" id="IPR035298">
    <property type="entry name" value="PSMD13"/>
</dbReference>
<feature type="region of interest" description="Disordered" evidence="3">
    <location>
        <begin position="1"/>
        <end position="20"/>
    </location>
</feature>
<proteinExistence type="inferred from homology"/>
<dbReference type="Proteomes" id="UP001556367">
    <property type="component" value="Unassembled WGS sequence"/>
</dbReference>
<dbReference type="InterPro" id="IPR036390">
    <property type="entry name" value="WH_DNA-bd_sf"/>
</dbReference>
<comment type="similarity">
    <text evidence="1">Belongs to the proteasome subunit S11 family.</text>
</comment>
<comment type="caution">
    <text evidence="5">The sequence shown here is derived from an EMBL/GenBank/DDBJ whole genome shotgun (WGS) entry which is preliminary data.</text>
</comment>
<keyword evidence="6" id="KW-1185">Reference proteome</keyword>
<organism evidence="5 6">
    <name type="scientific">Hohenbuehelia grisea</name>
    <dbReference type="NCBI Taxonomy" id="104357"/>
    <lineage>
        <taxon>Eukaryota</taxon>
        <taxon>Fungi</taxon>
        <taxon>Dikarya</taxon>
        <taxon>Basidiomycota</taxon>
        <taxon>Agaricomycotina</taxon>
        <taxon>Agaricomycetes</taxon>
        <taxon>Agaricomycetidae</taxon>
        <taxon>Agaricales</taxon>
        <taxon>Pleurotineae</taxon>
        <taxon>Pleurotaceae</taxon>
        <taxon>Hohenbuehelia</taxon>
    </lineage>
</organism>
<dbReference type="EMBL" id="JASNQZ010000010">
    <property type="protein sequence ID" value="KAL0952899.1"/>
    <property type="molecule type" value="Genomic_DNA"/>
</dbReference>
<reference evidence="6" key="1">
    <citation type="submission" date="2024-06" db="EMBL/GenBank/DDBJ databases">
        <title>Multi-omics analyses provide insights into the biosynthesis of the anticancer antibiotic pleurotin in Hohenbuehelia grisea.</title>
        <authorList>
            <person name="Weaver J.A."/>
            <person name="Alberti F."/>
        </authorList>
    </citation>
    <scope>NUCLEOTIDE SEQUENCE [LARGE SCALE GENOMIC DNA]</scope>
    <source>
        <strain evidence="6">T-177</strain>
    </source>
</reference>
<feature type="domain" description="PCI" evidence="4">
    <location>
        <begin position="227"/>
        <end position="395"/>
    </location>
</feature>
<evidence type="ECO:0000256" key="1">
    <source>
        <dbReference type="ARBA" id="ARBA00006207"/>
    </source>
</evidence>
<evidence type="ECO:0000259" key="4">
    <source>
        <dbReference type="PROSITE" id="PS50250"/>
    </source>
</evidence>
<feature type="region of interest" description="Disordered" evidence="3">
    <location>
        <begin position="125"/>
        <end position="145"/>
    </location>
</feature>
<feature type="compositionally biased region" description="Low complexity" evidence="3">
    <location>
        <begin position="1"/>
        <end position="15"/>
    </location>
</feature>
<dbReference type="InterPro" id="IPR054179">
    <property type="entry name" value="PSD13_N"/>
</dbReference>
<accession>A0ABR3JB76</accession>
<dbReference type="SUPFAM" id="SSF46785">
    <property type="entry name" value="Winged helix' DNA-binding domain"/>
    <property type="match status" value="1"/>
</dbReference>
<feature type="compositionally biased region" description="Low complexity" evidence="3">
    <location>
        <begin position="136"/>
        <end position="145"/>
    </location>
</feature>
<dbReference type="SMART" id="SM00088">
    <property type="entry name" value="PINT"/>
    <property type="match status" value="1"/>
</dbReference>
<dbReference type="PANTHER" id="PTHR10539:SF0">
    <property type="entry name" value="26S PROTEASOME NON-ATPASE REGULATORY SUBUNIT 13"/>
    <property type="match status" value="1"/>
</dbReference>
<sequence length="430" mass="47730">MSDNSKATSSSASMAVDAPKPPKLDLDQFIGTALSSTPAELHPFFESFQTLYTKKLWHQLSQKLFAFMDEPLSKPYRVDVFNTFVQDFEGKINQLRLVEMGVKVAKEIDNPQTHLTHLTSLLSRIPTPPSVKSETSTDAQAASAPAPAQAGGTAISATSQSSTEAYVLLLATIAHAKLLYGDLEGTKSDMDAAWDVLDQLEGVESGVRAAYYGVAADYYKAKAEYAPYYRNSLLYLACVDSATDMSAEERLVRAHDLAISAFLGDTIYNFGELLMHPILHALDGTPHDWIKKLLFTFNEGNIGKFEALSPLFPKEPILQENYAFLRQKICLMALMESVFKRGANDRTLSFKTIGEETHLPVEEVEHLVMKALSLKLIRGSLDQVEEKANITWVQPRVLSREQIGGLAKRLEEWVNKLNVVEQRIAPEVVT</sequence>
<protein>
    <recommendedName>
        <fullName evidence="4">PCI domain-containing protein</fullName>
    </recommendedName>
</protein>
<evidence type="ECO:0000313" key="6">
    <source>
        <dbReference type="Proteomes" id="UP001556367"/>
    </source>
</evidence>
<evidence type="ECO:0000313" key="5">
    <source>
        <dbReference type="EMBL" id="KAL0952899.1"/>
    </source>
</evidence>
<gene>
    <name evidence="5" type="ORF">HGRIS_007117</name>
</gene>
<evidence type="ECO:0000256" key="2">
    <source>
        <dbReference type="ARBA" id="ARBA00022942"/>
    </source>
</evidence>
<evidence type="ECO:0000256" key="3">
    <source>
        <dbReference type="SAM" id="MobiDB-lite"/>
    </source>
</evidence>
<dbReference type="InterPro" id="IPR000717">
    <property type="entry name" value="PCI_dom"/>
</dbReference>
<dbReference type="Pfam" id="PF22037">
    <property type="entry name" value="PSD13_N"/>
    <property type="match status" value="1"/>
</dbReference>
<dbReference type="Pfam" id="PF01399">
    <property type="entry name" value="PCI"/>
    <property type="match status" value="1"/>
</dbReference>
<name>A0ABR3JB76_9AGAR</name>
<dbReference type="PROSITE" id="PS50250">
    <property type="entry name" value="PCI"/>
    <property type="match status" value="1"/>
</dbReference>
<dbReference type="PANTHER" id="PTHR10539">
    <property type="entry name" value="26S PROTEASOME NON-ATPASE REGULATORY SUBUNIT 13"/>
    <property type="match status" value="1"/>
</dbReference>